<feature type="signal peptide" evidence="8">
    <location>
        <begin position="1"/>
        <end position="27"/>
    </location>
</feature>
<dbReference type="InterPro" id="IPR008166">
    <property type="entry name" value="Glyco_transf_92"/>
</dbReference>
<keyword evidence="7" id="KW-0472">Membrane</keyword>
<evidence type="ECO:0000256" key="7">
    <source>
        <dbReference type="ARBA" id="ARBA00023136"/>
    </source>
</evidence>
<keyword evidence="4" id="KW-0808">Transferase</keyword>
<evidence type="ECO:0000256" key="5">
    <source>
        <dbReference type="ARBA" id="ARBA00022692"/>
    </source>
</evidence>
<reference evidence="9" key="1">
    <citation type="submission" date="2021-11" db="EMBL/GenBank/DDBJ databases">
        <authorList>
            <consortium name="Genoscope - CEA"/>
            <person name="William W."/>
        </authorList>
    </citation>
    <scope>NUCLEOTIDE SEQUENCE</scope>
</reference>
<evidence type="ECO:0000256" key="6">
    <source>
        <dbReference type="ARBA" id="ARBA00022989"/>
    </source>
</evidence>
<comment type="caution">
    <text evidence="9">The sequence shown here is derived from an EMBL/GenBank/DDBJ whole genome shotgun (WGS) entry which is preliminary data.</text>
</comment>
<keyword evidence="10" id="KW-1185">Reference proteome</keyword>
<evidence type="ECO:0000256" key="4">
    <source>
        <dbReference type="ARBA" id="ARBA00022679"/>
    </source>
</evidence>
<dbReference type="EMBL" id="CAKKNE010000003">
    <property type="protein sequence ID" value="CAH0372405.1"/>
    <property type="molecule type" value="Genomic_DNA"/>
</dbReference>
<accession>A0A8J2WL31</accession>
<evidence type="ECO:0000313" key="9">
    <source>
        <dbReference type="EMBL" id="CAH0372405.1"/>
    </source>
</evidence>
<keyword evidence="6" id="KW-1133">Transmembrane helix</keyword>
<feature type="chain" id="PRO_5035286945" description="Glycosyltransferase family 92 protein" evidence="8">
    <location>
        <begin position="28"/>
        <end position="438"/>
    </location>
</feature>
<dbReference type="Proteomes" id="UP000789595">
    <property type="component" value="Unassembled WGS sequence"/>
</dbReference>
<dbReference type="PANTHER" id="PTHR21461:SF87">
    <property type="entry name" value="GH12965P"/>
    <property type="match status" value="1"/>
</dbReference>
<sequence length="438" mass="47727">MDVVPVAARRVAWRRLIAGLTLTFAWARPLAGAEVTRARCVHPPVFRAHRGTVDRAALGLEILGYAQFHRGSVVVGFNARHLRGHNLYPSHHLSARAHDFPLNYDEFFGLEWRASLDGAAALAPVAGAEKDEGKSTVVLEFAAPNATAPQSMDLVARHKGEVVVAWDGVEICPESPASPAGSVDLAVCTMVLVGGRDNAQVEVRVASILTWVAWHAFQGAQHALVYLDTALDGTHTPSEIEAEFANDLEEGLKDTGADINVVLVDWRFRDKNFATQILMQSHCLRSYRDYAKWLLNTDIDELVQPRGAAMRVIDVTRALLTQPDGPSAALIPMRFMVLPHVAPAPVFDMGQYRLAGPEQPHGAGAKVLMRPEDVGFFGVHIASNVRTFVKLLNASTLVVNHFKGFGTMAMGTTSVEDPTWPAAWATFQLVTPNETRLG</sequence>
<name>A0A8J2WL31_9STRA</name>
<proteinExistence type="inferred from homology"/>
<evidence type="ECO:0000256" key="1">
    <source>
        <dbReference type="ARBA" id="ARBA00004167"/>
    </source>
</evidence>
<gene>
    <name evidence="9" type="ORF">PECAL_3P23980</name>
</gene>
<protein>
    <recommendedName>
        <fullName evidence="11">Glycosyltransferase family 92 protein</fullName>
    </recommendedName>
</protein>
<dbReference type="AlphaFoldDB" id="A0A8J2WL31"/>
<dbReference type="Pfam" id="PF01697">
    <property type="entry name" value="Glyco_transf_92"/>
    <property type="match status" value="1"/>
</dbReference>
<comment type="similarity">
    <text evidence="2">Belongs to the glycosyltransferase 92 family.</text>
</comment>
<evidence type="ECO:0000256" key="2">
    <source>
        <dbReference type="ARBA" id="ARBA00007647"/>
    </source>
</evidence>
<keyword evidence="8" id="KW-0732">Signal</keyword>
<dbReference type="PANTHER" id="PTHR21461">
    <property type="entry name" value="GLYCOSYLTRANSFERASE FAMILY 92 PROTEIN"/>
    <property type="match status" value="1"/>
</dbReference>
<dbReference type="GO" id="GO:0005737">
    <property type="term" value="C:cytoplasm"/>
    <property type="evidence" value="ECO:0007669"/>
    <property type="project" value="TreeGrafter"/>
</dbReference>
<keyword evidence="3" id="KW-0328">Glycosyltransferase</keyword>
<evidence type="ECO:0000256" key="8">
    <source>
        <dbReference type="SAM" id="SignalP"/>
    </source>
</evidence>
<comment type="subcellular location">
    <subcellularLocation>
        <location evidence="1">Membrane</location>
        <topology evidence="1">Single-pass membrane protein</topology>
    </subcellularLocation>
</comment>
<evidence type="ECO:0000256" key="3">
    <source>
        <dbReference type="ARBA" id="ARBA00022676"/>
    </source>
</evidence>
<keyword evidence="5" id="KW-0812">Transmembrane</keyword>
<dbReference type="GO" id="GO:0016757">
    <property type="term" value="F:glycosyltransferase activity"/>
    <property type="evidence" value="ECO:0007669"/>
    <property type="project" value="UniProtKB-KW"/>
</dbReference>
<evidence type="ECO:0008006" key="11">
    <source>
        <dbReference type="Google" id="ProtNLM"/>
    </source>
</evidence>
<evidence type="ECO:0000313" key="10">
    <source>
        <dbReference type="Proteomes" id="UP000789595"/>
    </source>
</evidence>
<dbReference type="GO" id="GO:0016020">
    <property type="term" value="C:membrane"/>
    <property type="evidence" value="ECO:0007669"/>
    <property type="project" value="UniProtKB-SubCell"/>
</dbReference>
<organism evidence="9 10">
    <name type="scientific">Pelagomonas calceolata</name>
    <dbReference type="NCBI Taxonomy" id="35677"/>
    <lineage>
        <taxon>Eukaryota</taxon>
        <taxon>Sar</taxon>
        <taxon>Stramenopiles</taxon>
        <taxon>Ochrophyta</taxon>
        <taxon>Pelagophyceae</taxon>
        <taxon>Pelagomonadales</taxon>
        <taxon>Pelagomonadaceae</taxon>
        <taxon>Pelagomonas</taxon>
    </lineage>
</organism>